<feature type="compositionally biased region" description="Polar residues" evidence="2">
    <location>
        <begin position="9"/>
        <end position="24"/>
    </location>
</feature>
<organism evidence="3 4">
    <name type="scientific">Rhypophila decipiens</name>
    <dbReference type="NCBI Taxonomy" id="261697"/>
    <lineage>
        <taxon>Eukaryota</taxon>
        <taxon>Fungi</taxon>
        <taxon>Dikarya</taxon>
        <taxon>Ascomycota</taxon>
        <taxon>Pezizomycotina</taxon>
        <taxon>Sordariomycetes</taxon>
        <taxon>Sordariomycetidae</taxon>
        <taxon>Sordariales</taxon>
        <taxon>Naviculisporaceae</taxon>
        <taxon>Rhypophila</taxon>
    </lineage>
</organism>
<evidence type="ECO:0000256" key="1">
    <source>
        <dbReference type="SAM" id="Coils"/>
    </source>
</evidence>
<name>A0AAN6YFS9_9PEZI</name>
<evidence type="ECO:0000313" key="4">
    <source>
        <dbReference type="Proteomes" id="UP001301769"/>
    </source>
</evidence>
<evidence type="ECO:0000313" key="3">
    <source>
        <dbReference type="EMBL" id="KAK4217815.1"/>
    </source>
</evidence>
<feature type="region of interest" description="Disordered" evidence="2">
    <location>
        <begin position="1"/>
        <end position="40"/>
    </location>
</feature>
<reference evidence="3" key="1">
    <citation type="journal article" date="2023" name="Mol. Phylogenet. Evol.">
        <title>Genome-scale phylogeny and comparative genomics of the fungal order Sordariales.</title>
        <authorList>
            <person name="Hensen N."/>
            <person name="Bonometti L."/>
            <person name="Westerberg I."/>
            <person name="Brannstrom I.O."/>
            <person name="Guillou S."/>
            <person name="Cros-Aarteil S."/>
            <person name="Calhoun S."/>
            <person name="Haridas S."/>
            <person name="Kuo A."/>
            <person name="Mondo S."/>
            <person name="Pangilinan J."/>
            <person name="Riley R."/>
            <person name="LaButti K."/>
            <person name="Andreopoulos B."/>
            <person name="Lipzen A."/>
            <person name="Chen C."/>
            <person name="Yan M."/>
            <person name="Daum C."/>
            <person name="Ng V."/>
            <person name="Clum A."/>
            <person name="Steindorff A."/>
            <person name="Ohm R.A."/>
            <person name="Martin F."/>
            <person name="Silar P."/>
            <person name="Natvig D.O."/>
            <person name="Lalanne C."/>
            <person name="Gautier V."/>
            <person name="Ament-Velasquez S.L."/>
            <person name="Kruys A."/>
            <person name="Hutchinson M.I."/>
            <person name="Powell A.J."/>
            <person name="Barry K."/>
            <person name="Miller A.N."/>
            <person name="Grigoriev I.V."/>
            <person name="Debuchy R."/>
            <person name="Gladieux P."/>
            <person name="Hiltunen Thoren M."/>
            <person name="Johannesson H."/>
        </authorList>
    </citation>
    <scope>NUCLEOTIDE SEQUENCE</scope>
    <source>
        <strain evidence="3">PSN293</strain>
    </source>
</reference>
<accession>A0AAN6YFS9</accession>
<protein>
    <submittedName>
        <fullName evidence="3">Uncharacterized protein</fullName>
    </submittedName>
</protein>
<dbReference type="EMBL" id="MU858057">
    <property type="protein sequence ID" value="KAK4217815.1"/>
    <property type="molecule type" value="Genomic_DNA"/>
</dbReference>
<feature type="region of interest" description="Disordered" evidence="2">
    <location>
        <begin position="151"/>
        <end position="188"/>
    </location>
</feature>
<feature type="coiled-coil region" evidence="1">
    <location>
        <begin position="342"/>
        <end position="394"/>
    </location>
</feature>
<evidence type="ECO:0000256" key="2">
    <source>
        <dbReference type="SAM" id="MobiDB-lite"/>
    </source>
</evidence>
<keyword evidence="1" id="KW-0175">Coiled coil</keyword>
<feature type="region of interest" description="Disordered" evidence="2">
    <location>
        <begin position="558"/>
        <end position="599"/>
    </location>
</feature>
<keyword evidence="4" id="KW-1185">Reference proteome</keyword>
<sequence length="681" mass="76721">MEQVVPGTTAETNPPQTSRNQANSAADLFSGQSVKDKKPTLPSITQAATHLSPLGPTVIWVEDMGHPDVAPETMAQEGSKIEARRPSSECPQVAPVVAPTQVGPDSACILMTPERPCTNMTAAVPEYRCCGGQARLTAQVGGKEKEISQLLGKPNLPKHREHKLASAKPAKTETQSSGASSPHIETHQPCDGHMKNCLHINQFSRILPTDEFNWARHADVSGFFKYPPADLETMEQAIKEADELSVHHETTLKGLETELDEFLDGHTQYSQAFKRFFDQHNARVKQLRDERHLKAQTLLQLEANIESGFERIQKWPGAENPQAIRDTLRFATTMKAKVDAELKEIDQQLKNKTTLANEILEQNLLVDFNPFKLIEDQRKRADEAEILKERQEWAAWMVTLWRVKHGSTDFRKCAWMWHDVAAENMYPKMMPTYPTGPVTATPRDHAPLRIPSQTQHEIKIPRWFAVLDASGRIGLEGETPEARYQDLVAALQDLENAREIEESEGPAEQKTFQKEWHEANPSWPWPNRQKRGGWWTCRSGPDASEAEQKCSVCHKAAASQVNGVQPRTRPGPPPRRQTGKALKEQAKTDKTDNPRLCAGEGHKKLLAEIEKAMDKCNEQDKMALRARMEQQRQANEEFDRARRGQEQNIKEDNFIRILVAGSPEGKGQEIFCYGGARFHKK</sequence>
<gene>
    <name evidence="3" type="ORF">QBC37DRAFT_33206</name>
</gene>
<feature type="coiled-coil region" evidence="1">
    <location>
        <begin position="602"/>
        <end position="648"/>
    </location>
</feature>
<feature type="compositionally biased region" description="Basic and acidic residues" evidence="2">
    <location>
        <begin position="581"/>
        <end position="593"/>
    </location>
</feature>
<comment type="caution">
    <text evidence="3">The sequence shown here is derived from an EMBL/GenBank/DDBJ whole genome shotgun (WGS) entry which is preliminary data.</text>
</comment>
<feature type="region of interest" description="Disordered" evidence="2">
    <location>
        <begin position="500"/>
        <end position="527"/>
    </location>
</feature>
<reference evidence="3" key="2">
    <citation type="submission" date="2023-05" db="EMBL/GenBank/DDBJ databases">
        <authorList>
            <consortium name="Lawrence Berkeley National Laboratory"/>
            <person name="Steindorff A."/>
            <person name="Hensen N."/>
            <person name="Bonometti L."/>
            <person name="Westerberg I."/>
            <person name="Brannstrom I.O."/>
            <person name="Guillou S."/>
            <person name="Cros-Aarteil S."/>
            <person name="Calhoun S."/>
            <person name="Haridas S."/>
            <person name="Kuo A."/>
            <person name="Mondo S."/>
            <person name="Pangilinan J."/>
            <person name="Riley R."/>
            <person name="Labutti K."/>
            <person name="Andreopoulos B."/>
            <person name="Lipzen A."/>
            <person name="Chen C."/>
            <person name="Yanf M."/>
            <person name="Daum C."/>
            <person name="Ng V."/>
            <person name="Clum A."/>
            <person name="Ohm R."/>
            <person name="Martin F."/>
            <person name="Silar P."/>
            <person name="Natvig D."/>
            <person name="Lalanne C."/>
            <person name="Gautier V."/>
            <person name="Ament-Velasquez S.L."/>
            <person name="Kruys A."/>
            <person name="Hutchinson M.I."/>
            <person name="Powell A.J."/>
            <person name="Barry K."/>
            <person name="Miller A.N."/>
            <person name="Grigoriev I.V."/>
            <person name="Debuchy R."/>
            <person name="Gladieux P."/>
            <person name="Thoren M.H."/>
            <person name="Johannesson H."/>
        </authorList>
    </citation>
    <scope>NUCLEOTIDE SEQUENCE</scope>
    <source>
        <strain evidence="3">PSN293</strain>
    </source>
</reference>
<proteinExistence type="predicted"/>
<dbReference type="Proteomes" id="UP001301769">
    <property type="component" value="Unassembled WGS sequence"/>
</dbReference>
<dbReference type="AlphaFoldDB" id="A0AAN6YFS9"/>